<dbReference type="AlphaFoldDB" id="A0A812RCE0"/>
<gene>
    <name evidence="1" type="ORF">SPIL2461_LOCUS10568</name>
</gene>
<reference evidence="1" key="1">
    <citation type="submission" date="2021-02" db="EMBL/GenBank/DDBJ databases">
        <authorList>
            <person name="Dougan E. K."/>
            <person name="Rhodes N."/>
            <person name="Thang M."/>
            <person name="Chan C."/>
        </authorList>
    </citation>
    <scope>NUCLEOTIDE SEQUENCE</scope>
</reference>
<evidence type="ECO:0000313" key="2">
    <source>
        <dbReference type="Proteomes" id="UP000649617"/>
    </source>
</evidence>
<name>A0A812RCE0_SYMPI</name>
<evidence type="ECO:0000313" key="1">
    <source>
        <dbReference type="EMBL" id="CAE7431995.1"/>
    </source>
</evidence>
<proteinExistence type="predicted"/>
<keyword evidence="2" id="KW-1185">Reference proteome</keyword>
<dbReference type="OrthoDB" id="444119at2759"/>
<accession>A0A812RCE0</accession>
<sequence length="107" mass="11486">MRVHTVMIAVSDEIPFELFWPMVKDDIVGAVRELCPRGMPGMEEAVQAGVANNGMGPIAQKLTQQEAENLATRVGHVACIQASACPPAEVKIAVKPKPLAVPSRLQK</sequence>
<comment type="caution">
    <text evidence="1">The sequence shown here is derived from an EMBL/GenBank/DDBJ whole genome shotgun (WGS) entry which is preliminary data.</text>
</comment>
<dbReference type="Proteomes" id="UP000649617">
    <property type="component" value="Unassembled WGS sequence"/>
</dbReference>
<dbReference type="EMBL" id="CAJNIZ010019835">
    <property type="protein sequence ID" value="CAE7431995.1"/>
    <property type="molecule type" value="Genomic_DNA"/>
</dbReference>
<organism evidence="1 2">
    <name type="scientific">Symbiodinium pilosum</name>
    <name type="common">Dinoflagellate</name>
    <dbReference type="NCBI Taxonomy" id="2952"/>
    <lineage>
        <taxon>Eukaryota</taxon>
        <taxon>Sar</taxon>
        <taxon>Alveolata</taxon>
        <taxon>Dinophyceae</taxon>
        <taxon>Suessiales</taxon>
        <taxon>Symbiodiniaceae</taxon>
        <taxon>Symbiodinium</taxon>
    </lineage>
</organism>
<protein>
    <submittedName>
        <fullName evidence="1">Uncharacterized protein</fullName>
    </submittedName>
</protein>